<feature type="transmembrane region" description="Helical" evidence="6">
    <location>
        <begin position="116"/>
        <end position="141"/>
    </location>
</feature>
<dbReference type="EMBL" id="VBOW01000022">
    <property type="protein sequence ID" value="TMQ59367.1"/>
    <property type="molecule type" value="Genomic_DNA"/>
</dbReference>
<protein>
    <submittedName>
        <fullName evidence="7">Flippase-like domain-containing protein</fullName>
    </submittedName>
</protein>
<keyword evidence="2" id="KW-1003">Cell membrane</keyword>
<sequence length="338" mass="37847">MSHRSRFLLFALGLAVFCYLLSQLPLRDLVENARRTGWLIIPILLVYGAVYACYNASWRVVMSDERTPIPFWRSYAITLSGFAINYVTPVVNLGGEPYRIAAATPWLGRRRATGSIILCTMLHGLSHLLIWLTAIALAIAFHPHGEIQVAGLSVLGLILVGLAALLLTRHDQGFLEALLDLLLRLPWLRRFVQNLEARRPALAEVDRQIIAFYRGHRRRFFLALGLEYLGRCIAMLEYVLIIWSVGIHVTVGDAFIIGAFSSLVLNLLFFMPMELGSREGGHYLAFALVGLGPELGIYAALITRLREIVWIGTGILLIWFAGRSTPRTAWLKEEVGNP</sequence>
<dbReference type="AlphaFoldDB" id="A0A538T6X9"/>
<evidence type="ECO:0000256" key="6">
    <source>
        <dbReference type="SAM" id="Phobius"/>
    </source>
</evidence>
<keyword evidence="3 6" id="KW-0812">Transmembrane</keyword>
<feature type="transmembrane region" description="Helical" evidence="6">
    <location>
        <begin position="147"/>
        <end position="167"/>
    </location>
</feature>
<accession>A0A538T6X9</accession>
<organism evidence="7 8">
    <name type="scientific">Eiseniibacteriota bacterium</name>
    <dbReference type="NCBI Taxonomy" id="2212470"/>
    <lineage>
        <taxon>Bacteria</taxon>
        <taxon>Candidatus Eiseniibacteriota</taxon>
    </lineage>
</organism>
<feature type="transmembrane region" description="Helical" evidence="6">
    <location>
        <begin position="38"/>
        <end position="56"/>
    </location>
</feature>
<evidence type="ECO:0000256" key="3">
    <source>
        <dbReference type="ARBA" id="ARBA00022692"/>
    </source>
</evidence>
<evidence type="ECO:0000313" key="7">
    <source>
        <dbReference type="EMBL" id="TMQ59367.1"/>
    </source>
</evidence>
<feature type="transmembrane region" description="Helical" evidence="6">
    <location>
        <begin position="249"/>
        <end position="271"/>
    </location>
</feature>
<gene>
    <name evidence="7" type="ORF">E6K76_04675</name>
</gene>
<evidence type="ECO:0000256" key="1">
    <source>
        <dbReference type="ARBA" id="ARBA00004651"/>
    </source>
</evidence>
<dbReference type="PANTHER" id="PTHR39087:SF2">
    <property type="entry name" value="UPF0104 MEMBRANE PROTEIN MJ1595"/>
    <property type="match status" value="1"/>
</dbReference>
<feature type="transmembrane region" description="Helical" evidence="6">
    <location>
        <begin position="220"/>
        <end position="243"/>
    </location>
</feature>
<evidence type="ECO:0000256" key="5">
    <source>
        <dbReference type="ARBA" id="ARBA00023136"/>
    </source>
</evidence>
<dbReference type="Pfam" id="PF03706">
    <property type="entry name" value="LPG_synthase_TM"/>
    <property type="match status" value="1"/>
</dbReference>
<evidence type="ECO:0000256" key="4">
    <source>
        <dbReference type="ARBA" id="ARBA00022989"/>
    </source>
</evidence>
<name>A0A538T6X9_UNCEI</name>
<dbReference type="InterPro" id="IPR022791">
    <property type="entry name" value="L-PG_synthase/AglD"/>
</dbReference>
<keyword evidence="4 6" id="KW-1133">Transmembrane helix</keyword>
<evidence type="ECO:0000313" key="8">
    <source>
        <dbReference type="Proteomes" id="UP000316852"/>
    </source>
</evidence>
<dbReference type="PANTHER" id="PTHR39087">
    <property type="entry name" value="UPF0104 MEMBRANE PROTEIN MJ1595"/>
    <property type="match status" value="1"/>
</dbReference>
<dbReference type="Proteomes" id="UP000316852">
    <property type="component" value="Unassembled WGS sequence"/>
</dbReference>
<proteinExistence type="predicted"/>
<dbReference type="GO" id="GO:0005886">
    <property type="term" value="C:plasma membrane"/>
    <property type="evidence" value="ECO:0007669"/>
    <property type="project" value="UniProtKB-SubCell"/>
</dbReference>
<keyword evidence="5 6" id="KW-0472">Membrane</keyword>
<feature type="transmembrane region" description="Helical" evidence="6">
    <location>
        <begin position="308"/>
        <end position="325"/>
    </location>
</feature>
<feature type="transmembrane region" description="Helical" evidence="6">
    <location>
        <begin position="283"/>
        <end position="302"/>
    </location>
</feature>
<comment type="caution">
    <text evidence="7">The sequence shown here is derived from an EMBL/GenBank/DDBJ whole genome shotgun (WGS) entry which is preliminary data.</text>
</comment>
<reference evidence="7 8" key="1">
    <citation type="journal article" date="2019" name="Nat. Microbiol.">
        <title>Mediterranean grassland soil C-N compound turnover is dependent on rainfall and depth, and is mediated by genomically divergent microorganisms.</title>
        <authorList>
            <person name="Diamond S."/>
            <person name="Andeer P.F."/>
            <person name="Li Z."/>
            <person name="Crits-Christoph A."/>
            <person name="Burstein D."/>
            <person name="Anantharaman K."/>
            <person name="Lane K.R."/>
            <person name="Thomas B.C."/>
            <person name="Pan C."/>
            <person name="Northen T.R."/>
            <person name="Banfield J.F."/>
        </authorList>
    </citation>
    <scope>NUCLEOTIDE SEQUENCE [LARGE SCALE GENOMIC DNA]</scope>
    <source>
        <strain evidence="7">WS_6</strain>
    </source>
</reference>
<evidence type="ECO:0000256" key="2">
    <source>
        <dbReference type="ARBA" id="ARBA00022475"/>
    </source>
</evidence>
<comment type="subcellular location">
    <subcellularLocation>
        <location evidence="1">Cell membrane</location>
        <topology evidence="1">Multi-pass membrane protein</topology>
    </subcellularLocation>
</comment>